<evidence type="ECO:0000256" key="1">
    <source>
        <dbReference type="SAM" id="Phobius"/>
    </source>
</evidence>
<dbReference type="AlphaFoldDB" id="C0DSB8"/>
<proteinExistence type="predicted"/>
<organism evidence="2 3">
    <name type="scientific">Eikenella corrodens ATCC 23834</name>
    <dbReference type="NCBI Taxonomy" id="546274"/>
    <lineage>
        <taxon>Bacteria</taxon>
        <taxon>Pseudomonadati</taxon>
        <taxon>Pseudomonadota</taxon>
        <taxon>Betaproteobacteria</taxon>
        <taxon>Neisseriales</taxon>
        <taxon>Neisseriaceae</taxon>
        <taxon>Eikenella</taxon>
    </lineage>
</organism>
<dbReference type="HOGENOM" id="CLU_1164883_0_0_4"/>
<sequence>MLISIYQPSKVGHSPTQAKDQAMFAKSLLKPLLLAAALMLLNGCATAFLWKDYESEGRSTTSTHTDKDTVVGFARAKPDSRQLVPNSIVMLGERYIYVLDKGRDPRTGSGRTAREVDLGAILNVKLSQPFQMYDPSNDPKNCCSAQPWEGFRLEAGSPSAQRFCSANFDLVYQENQRLSPAERRRERAELERLQFRQVTDSKGASRYARTIRVCGQRYTRPSGMKDDYRFETPIPVTISSTVTQRSSNVSGAVGRALVTPFTAAVDIVTLPIVLPFAVFALKDMKPGF</sequence>
<gene>
    <name evidence="2" type="ORF">EIKCOROL_00239</name>
</gene>
<keyword evidence="1" id="KW-0812">Transmembrane</keyword>
<feature type="transmembrane region" description="Helical" evidence="1">
    <location>
        <begin position="257"/>
        <end position="281"/>
    </location>
</feature>
<protein>
    <submittedName>
        <fullName evidence="2">Uncharacterized protein</fullName>
    </submittedName>
</protein>
<evidence type="ECO:0000313" key="2">
    <source>
        <dbReference type="EMBL" id="EEG25068.1"/>
    </source>
</evidence>
<keyword evidence="1" id="KW-1133">Transmembrane helix</keyword>
<evidence type="ECO:0000313" key="3">
    <source>
        <dbReference type="Proteomes" id="UP000005837"/>
    </source>
</evidence>
<dbReference type="Proteomes" id="UP000005837">
    <property type="component" value="Unassembled WGS sequence"/>
</dbReference>
<feature type="transmembrane region" description="Helical" evidence="1">
    <location>
        <begin position="32"/>
        <end position="50"/>
    </location>
</feature>
<reference evidence="2 3" key="1">
    <citation type="submission" date="2009-01" db="EMBL/GenBank/DDBJ databases">
        <authorList>
            <person name="Fulton L."/>
            <person name="Clifton S."/>
            <person name="Chinwalla A.T."/>
            <person name="Mitreva M."/>
            <person name="Sodergren E."/>
            <person name="Weinstock G."/>
            <person name="Clifton S."/>
            <person name="Dooling D.J."/>
            <person name="Fulton B."/>
            <person name="Minx P."/>
            <person name="Pepin K.H."/>
            <person name="Johnson M."/>
            <person name="Bhonagiri V."/>
            <person name="Nash W.E."/>
            <person name="Mardis E.R."/>
            <person name="Wilson R.K."/>
        </authorList>
    </citation>
    <scope>NUCLEOTIDE SEQUENCE [LARGE SCALE GENOMIC DNA]</scope>
    <source>
        <strain evidence="2 3">ATCC 23834</strain>
    </source>
</reference>
<dbReference type="eggNOG" id="ENOG5032UCH">
    <property type="taxonomic scope" value="Bacteria"/>
</dbReference>
<dbReference type="EMBL" id="ACEA01000004">
    <property type="protein sequence ID" value="EEG25068.1"/>
    <property type="molecule type" value="Genomic_DNA"/>
</dbReference>
<accession>C0DSB8</accession>
<name>C0DSB8_EIKCO</name>
<comment type="caution">
    <text evidence="2">The sequence shown here is derived from an EMBL/GenBank/DDBJ whole genome shotgun (WGS) entry which is preliminary data.</text>
</comment>
<keyword evidence="1" id="KW-0472">Membrane</keyword>